<keyword evidence="2" id="KW-1185">Reference proteome</keyword>
<accession>A0A5J6MFI4</accession>
<dbReference type="KEGG" id="htq:FRZ44_15570"/>
<dbReference type="OrthoDB" id="9801478at2"/>
<dbReference type="AlphaFoldDB" id="A0A5J6MFI4"/>
<reference evidence="1 2" key="1">
    <citation type="submission" date="2019-08" db="EMBL/GenBank/DDBJ databases">
        <title>Hyperibacter terrae gen. nov., sp. nov. and Hyperibacter viscosus sp. nov., two new members in the family Rhodospirillaceae isolated from the rhizosphere of Hypericum perforatum.</title>
        <authorList>
            <person name="Noviana Z."/>
        </authorList>
    </citation>
    <scope>NUCLEOTIDE SEQUENCE [LARGE SCALE GENOMIC DNA]</scope>
    <source>
        <strain evidence="1 2">R5913</strain>
    </source>
</reference>
<gene>
    <name evidence="1" type="ORF">FRZ44_15570</name>
</gene>
<proteinExistence type="predicted"/>
<organism evidence="1 2">
    <name type="scientific">Hypericibacter terrae</name>
    <dbReference type="NCBI Taxonomy" id="2602015"/>
    <lineage>
        <taxon>Bacteria</taxon>
        <taxon>Pseudomonadati</taxon>
        <taxon>Pseudomonadota</taxon>
        <taxon>Alphaproteobacteria</taxon>
        <taxon>Rhodospirillales</taxon>
        <taxon>Dongiaceae</taxon>
        <taxon>Hypericibacter</taxon>
    </lineage>
</organism>
<dbReference type="Proteomes" id="UP000326202">
    <property type="component" value="Chromosome"/>
</dbReference>
<dbReference type="EMBL" id="CP042906">
    <property type="protein sequence ID" value="QEX16264.1"/>
    <property type="molecule type" value="Genomic_DNA"/>
</dbReference>
<evidence type="ECO:0000313" key="1">
    <source>
        <dbReference type="EMBL" id="QEX16264.1"/>
    </source>
</evidence>
<evidence type="ECO:0000313" key="2">
    <source>
        <dbReference type="Proteomes" id="UP000326202"/>
    </source>
</evidence>
<sequence>MPEAFLVEGQMEQRIIQKLCPGKVVRLIGCNGDDVTMGAIANAVDARLRRLINYSPVIILLDRERRQAPCEELIQELTTLLDGKGYGGRYIVGMPDRTIENWILSDWQHILELCPDFGVAGAVAEGCYGKSVIRKLLPDGTIYHETTLGVELFLKVRPDTLFVSNGSFRRLVERLQIECWWLRGIDERFTPKYLRPA</sequence>
<evidence type="ECO:0008006" key="3">
    <source>
        <dbReference type="Google" id="ProtNLM"/>
    </source>
</evidence>
<protein>
    <recommendedName>
        <fullName evidence="3">DUF4276 family protein</fullName>
    </recommendedName>
</protein>
<dbReference type="RefSeq" id="WP_151176642.1">
    <property type="nucleotide sequence ID" value="NZ_CP042906.1"/>
</dbReference>
<name>A0A5J6MFI4_9PROT</name>